<reference evidence="2 3" key="1">
    <citation type="submission" date="2023-09" db="EMBL/GenBank/DDBJ databases">
        <title>Complete Genome and Methylome dissection of Bacillus brevis NEB573 original source of BbsI restriction endonuclease.</title>
        <authorList>
            <person name="Fomenkov A."/>
            <person name="Roberts R.D."/>
        </authorList>
    </citation>
    <scope>NUCLEOTIDE SEQUENCE [LARGE SCALE GENOMIC DNA]</scope>
    <source>
        <strain evidence="2 3">NEB573</strain>
    </source>
</reference>
<feature type="chain" id="PRO_5045427127" evidence="1">
    <location>
        <begin position="22"/>
        <end position="180"/>
    </location>
</feature>
<evidence type="ECO:0000313" key="2">
    <source>
        <dbReference type="EMBL" id="WNC12205.1"/>
    </source>
</evidence>
<protein>
    <submittedName>
        <fullName evidence="2">Uncharacterized protein</fullName>
    </submittedName>
</protein>
<dbReference type="RefSeq" id="WP_310763475.1">
    <property type="nucleotide sequence ID" value="NZ_CP134050.1"/>
</dbReference>
<keyword evidence="1" id="KW-0732">Signal</keyword>
<name>A0ABY9SWL1_BREBE</name>
<keyword evidence="3" id="KW-1185">Reference proteome</keyword>
<evidence type="ECO:0000256" key="1">
    <source>
        <dbReference type="SAM" id="SignalP"/>
    </source>
</evidence>
<dbReference type="EMBL" id="CP134050">
    <property type="protein sequence ID" value="WNC12205.1"/>
    <property type="molecule type" value="Genomic_DNA"/>
</dbReference>
<sequence length="180" mass="19517">MFYRVSLILLLFCTIAFPAAAARDIGSIRVDPTLARSWQELVKRSDWIVAVKADASYRAFATGRSIREGKLVNYVQTLQVTQTIKGAPSASIKMVSTGVDPLPDARSPLNQIYPGPLAEGSYLLFLHRVQGTDLSSTVGLWQGVYPLHLGKTVALQGAGFAELNQLTVDELAAKVKAVSR</sequence>
<organism evidence="2 3">
    <name type="scientific">Brevibacillus brevis</name>
    <name type="common">Bacillus brevis</name>
    <dbReference type="NCBI Taxonomy" id="1393"/>
    <lineage>
        <taxon>Bacteria</taxon>
        <taxon>Bacillati</taxon>
        <taxon>Bacillota</taxon>
        <taxon>Bacilli</taxon>
        <taxon>Bacillales</taxon>
        <taxon>Paenibacillaceae</taxon>
        <taxon>Brevibacillus</taxon>
    </lineage>
</organism>
<evidence type="ECO:0000313" key="3">
    <source>
        <dbReference type="Proteomes" id="UP001256827"/>
    </source>
</evidence>
<gene>
    <name evidence="2" type="ORF">RGB73_15790</name>
</gene>
<proteinExistence type="predicted"/>
<dbReference type="Proteomes" id="UP001256827">
    <property type="component" value="Chromosome"/>
</dbReference>
<accession>A0ABY9SWL1</accession>
<feature type="signal peptide" evidence="1">
    <location>
        <begin position="1"/>
        <end position="21"/>
    </location>
</feature>